<keyword evidence="1" id="KW-0812">Transmembrane</keyword>
<accession>A0ABT8KYQ6</accession>
<evidence type="ECO:0000313" key="2">
    <source>
        <dbReference type="EMBL" id="MDN5205067.1"/>
    </source>
</evidence>
<dbReference type="RefSeq" id="WP_346755090.1">
    <property type="nucleotide sequence ID" value="NZ_JAUJEA010000014.1"/>
</dbReference>
<evidence type="ECO:0000313" key="3">
    <source>
        <dbReference type="Proteomes" id="UP001172082"/>
    </source>
</evidence>
<name>A0ABT8KYQ6_9BACT</name>
<evidence type="ECO:0000256" key="1">
    <source>
        <dbReference type="SAM" id="Phobius"/>
    </source>
</evidence>
<reference evidence="2" key="1">
    <citation type="submission" date="2023-06" db="EMBL/GenBank/DDBJ databases">
        <title>Genomic of Parafulvivirga corallium.</title>
        <authorList>
            <person name="Wang G."/>
        </authorList>
    </citation>
    <scope>NUCLEOTIDE SEQUENCE</scope>
    <source>
        <strain evidence="2">BMA10</strain>
    </source>
</reference>
<comment type="caution">
    <text evidence="2">The sequence shown here is derived from an EMBL/GenBank/DDBJ whole genome shotgun (WGS) entry which is preliminary data.</text>
</comment>
<keyword evidence="1" id="KW-1133">Transmembrane helix</keyword>
<dbReference type="EMBL" id="JAUJEA010000014">
    <property type="protein sequence ID" value="MDN5205067.1"/>
    <property type="molecule type" value="Genomic_DNA"/>
</dbReference>
<dbReference type="Proteomes" id="UP001172082">
    <property type="component" value="Unassembled WGS sequence"/>
</dbReference>
<protein>
    <recommendedName>
        <fullName evidence="4">PH domain-containing protein</fullName>
    </recommendedName>
</protein>
<sequence>MLVSRPNKNTLFALSFFLLLNYALLAYLLTTYGFTGFAVWYVDLFTILLIIIGAIVTMKVISGNKVILIDKEKIQVKYPMKFSKKRFRLKQLELWEETIIKTSNSVFKELHLRFENGSVKLSKQENSNYEKVLSYFKRNAAKKQKRPKN</sequence>
<evidence type="ECO:0008006" key="4">
    <source>
        <dbReference type="Google" id="ProtNLM"/>
    </source>
</evidence>
<keyword evidence="3" id="KW-1185">Reference proteome</keyword>
<keyword evidence="1" id="KW-0472">Membrane</keyword>
<feature type="transmembrane region" description="Helical" evidence="1">
    <location>
        <begin position="38"/>
        <end position="61"/>
    </location>
</feature>
<feature type="transmembrane region" description="Helical" evidence="1">
    <location>
        <begin position="12"/>
        <end position="32"/>
    </location>
</feature>
<organism evidence="2 3">
    <name type="scientific">Splendidivirga corallicola</name>
    <dbReference type="NCBI Taxonomy" id="3051826"/>
    <lineage>
        <taxon>Bacteria</taxon>
        <taxon>Pseudomonadati</taxon>
        <taxon>Bacteroidota</taxon>
        <taxon>Cytophagia</taxon>
        <taxon>Cytophagales</taxon>
        <taxon>Splendidivirgaceae</taxon>
        <taxon>Splendidivirga</taxon>
    </lineage>
</organism>
<proteinExistence type="predicted"/>
<gene>
    <name evidence="2" type="ORF">QQ008_27000</name>
</gene>